<dbReference type="Gene3D" id="3.30.1780.10">
    <property type="entry name" value="ornithine cyclodeaminase, domain 1"/>
    <property type="match status" value="1"/>
</dbReference>
<dbReference type="PANTHER" id="PTHR13812">
    <property type="entry name" value="KETIMINE REDUCTASE MU-CRYSTALLIN"/>
    <property type="match status" value="1"/>
</dbReference>
<keyword evidence="2" id="KW-1185">Reference proteome</keyword>
<evidence type="ECO:0000313" key="1">
    <source>
        <dbReference type="EMBL" id="MFC3181394.1"/>
    </source>
</evidence>
<dbReference type="SUPFAM" id="SSF51735">
    <property type="entry name" value="NAD(P)-binding Rossmann-fold domains"/>
    <property type="match status" value="1"/>
</dbReference>
<dbReference type="InterPro" id="IPR036291">
    <property type="entry name" value="NAD(P)-bd_dom_sf"/>
</dbReference>
<dbReference type="Pfam" id="PF02423">
    <property type="entry name" value="OCD_Mu_crystall"/>
    <property type="match status" value="1"/>
</dbReference>
<name>A0ABV7J2A2_9RHOB</name>
<gene>
    <name evidence="1" type="ORF">ACFOGH_10380</name>
</gene>
<organism evidence="1 2">
    <name type="scientific">Cypionkella sinensis</name>
    <dbReference type="NCBI Taxonomy" id="1756043"/>
    <lineage>
        <taxon>Bacteria</taxon>
        <taxon>Pseudomonadati</taxon>
        <taxon>Pseudomonadota</taxon>
        <taxon>Alphaproteobacteria</taxon>
        <taxon>Rhodobacterales</taxon>
        <taxon>Paracoccaceae</taxon>
        <taxon>Cypionkella</taxon>
    </lineage>
</organism>
<evidence type="ECO:0000313" key="2">
    <source>
        <dbReference type="Proteomes" id="UP001595547"/>
    </source>
</evidence>
<dbReference type="PIRSF" id="PIRSF001439">
    <property type="entry name" value="CryM"/>
    <property type="match status" value="1"/>
</dbReference>
<dbReference type="InterPro" id="IPR003462">
    <property type="entry name" value="ODC_Mu_crystall"/>
</dbReference>
<reference evidence="2" key="1">
    <citation type="journal article" date="2019" name="Int. J. Syst. Evol. Microbiol.">
        <title>The Global Catalogue of Microorganisms (GCM) 10K type strain sequencing project: providing services to taxonomists for standard genome sequencing and annotation.</title>
        <authorList>
            <consortium name="The Broad Institute Genomics Platform"/>
            <consortium name="The Broad Institute Genome Sequencing Center for Infectious Disease"/>
            <person name="Wu L."/>
            <person name="Ma J."/>
        </authorList>
    </citation>
    <scope>NUCLEOTIDE SEQUENCE [LARGE SCALE GENOMIC DNA]</scope>
    <source>
        <strain evidence="2">KCTC 52039</strain>
    </source>
</reference>
<dbReference type="EMBL" id="JBHRTO010000001">
    <property type="protein sequence ID" value="MFC3181394.1"/>
    <property type="molecule type" value="Genomic_DNA"/>
</dbReference>
<dbReference type="Proteomes" id="UP001595547">
    <property type="component" value="Unassembled WGS sequence"/>
</dbReference>
<comment type="caution">
    <text evidence="1">The sequence shown here is derived from an EMBL/GenBank/DDBJ whole genome shotgun (WGS) entry which is preliminary data.</text>
</comment>
<dbReference type="InterPro" id="IPR023401">
    <property type="entry name" value="ODC_N"/>
</dbReference>
<protein>
    <submittedName>
        <fullName evidence="1">Ornithine cyclodeaminase</fullName>
    </submittedName>
</protein>
<sequence>MILLDAAAVHAALAWPGLVNALRAAHQGAVPVADVVVQADPAGSGNQFVTLPGWLPGGLIAVKMVGVFPGNLALDPPQPSVQGLVAVFDGQTGSPRLVADGAAMTARKTCADSALGADILARQDAQTLLILGAGALAPHMAAAMAAIRPDLRRIAIWNRTAARAEQVAQTLRTLGLPALAVTDLDAEVAQADIISCVTMSDRPLVKGALLKPGAHLDLVGAYLPTMREADDTALARAQLFTDAKSNMRGGGDLVQAVAAGVIGWDDVRADLFDLTQGTATGRTSPDAITLFKNNGGAHLDVFTAAALWQAVG</sequence>
<proteinExistence type="predicted"/>
<dbReference type="Gene3D" id="3.40.50.720">
    <property type="entry name" value="NAD(P)-binding Rossmann-like Domain"/>
    <property type="match status" value="1"/>
</dbReference>
<dbReference type="PANTHER" id="PTHR13812:SF19">
    <property type="entry name" value="KETIMINE REDUCTASE MU-CRYSTALLIN"/>
    <property type="match status" value="1"/>
</dbReference>
<accession>A0ABV7J2A2</accession>
<dbReference type="RefSeq" id="WP_380073001.1">
    <property type="nucleotide sequence ID" value="NZ_JBHRTO010000001.1"/>
</dbReference>